<dbReference type="EC" id="2.3.1.202" evidence="2"/>
<dbReference type="Pfam" id="PF13302">
    <property type="entry name" value="Acetyltransf_3"/>
    <property type="match status" value="1"/>
</dbReference>
<keyword evidence="2" id="KW-0012">Acyltransferase</keyword>
<evidence type="ECO:0000313" key="3">
    <source>
        <dbReference type="Proteomes" id="UP000321272"/>
    </source>
</evidence>
<dbReference type="InterPro" id="IPR000182">
    <property type="entry name" value="GNAT_dom"/>
</dbReference>
<evidence type="ECO:0000259" key="1">
    <source>
        <dbReference type="PROSITE" id="PS51186"/>
    </source>
</evidence>
<protein>
    <submittedName>
        <fullName evidence="2">UDP-4-amino-4, 6-dideoxy-N-acetyl-beta-L-altrosamine N-acetyltransferase</fullName>
        <ecNumber evidence="2">2.3.1.202</ecNumber>
    </submittedName>
</protein>
<dbReference type="NCBIfam" id="TIGR03585">
    <property type="entry name" value="PseH"/>
    <property type="match status" value="1"/>
</dbReference>
<organism evidence="2 3">
    <name type="scientific">Pistricoccus aurantiacus</name>
    <dbReference type="NCBI Taxonomy" id="1883414"/>
    <lineage>
        <taxon>Bacteria</taxon>
        <taxon>Pseudomonadati</taxon>
        <taxon>Pseudomonadota</taxon>
        <taxon>Gammaproteobacteria</taxon>
        <taxon>Oceanospirillales</taxon>
        <taxon>Halomonadaceae</taxon>
        <taxon>Pistricoccus</taxon>
    </lineage>
</organism>
<dbReference type="SUPFAM" id="SSF55729">
    <property type="entry name" value="Acyl-CoA N-acyltransferases (Nat)"/>
    <property type="match status" value="1"/>
</dbReference>
<dbReference type="GO" id="GO:0016747">
    <property type="term" value="F:acyltransferase activity, transferring groups other than amino-acyl groups"/>
    <property type="evidence" value="ECO:0007669"/>
    <property type="project" value="InterPro"/>
</dbReference>
<feature type="domain" description="N-acetyltransferase" evidence="1">
    <location>
        <begin position="1"/>
        <end position="154"/>
    </location>
</feature>
<keyword evidence="3" id="KW-1185">Reference proteome</keyword>
<dbReference type="Proteomes" id="UP000321272">
    <property type="component" value="Chromosome"/>
</dbReference>
<dbReference type="OrthoDB" id="5358891at2"/>
<dbReference type="KEGG" id="paur:FGL86_11230"/>
<dbReference type="EMBL" id="CP042382">
    <property type="protein sequence ID" value="QEA40911.1"/>
    <property type="molecule type" value="Genomic_DNA"/>
</dbReference>
<reference evidence="2 3" key="1">
    <citation type="submission" date="2019-06" db="EMBL/GenBank/DDBJ databases">
        <title>Genome analyses of bacteria isolated from kimchi.</title>
        <authorList>
            <person name="Lee S."/>
            <person name="Ahn S."/>
            <person name="Roh S."/>
        </authorList>
    </citation>
    <scope>NUCLEOTIDE SEQUENCE [LARGE SCALE GENOMIC DNA]</scope>
    <source>
        <strain evidence="2 3">CBA4606</strain>
    </source>
</reference>
<keyword evidence="2" id="KW-0808">Transferase</keyword>
<proteinExistence type="predicted"/>
<evidence type="ECO:0000313" key="2">
    <source>
        <dbReference type="EMBL" id="QEA40911.1"/>
    </source>
</evidence>
<dbReference type="PANTHER" id="PTHR43415:SF3">
    <property type="entry name" value="GNAT-FAMILY ACETYLTRANSFERASE"/>
    <property type="match status" value="1"/>
</dbReference>
<dbReference type="AlphaFoldDB" id="A0A5B8SWV3"/>
<dbReference type="InterPro" id="IPR020036">
    <property type="entry name" value="PseH"/>
</dbReference>
<accession>A0A5B8SWV3</accession>
<sequence length="164" mass="19044">MRANDLERVLAWRNHPEVRRYMYTRHEIRLDEHRQWFERASQDPAKHLLIFAVAGTPTGFVNITQHQQGPIADWGFYLAPEAPRGTGRQLGQSALTFAFGELGLHKLCGQALAFNERSIRFHRRLGFQQEGLLRDQYFDGEQFHSMVCFGLLHHEWPSQSGESI</sequence>
<dbReference type="Gene3D" id="3.40.630.30">
    <property type="match status" value="1"/>
</dbReference>
<name>A0A5B8SWV3_9GAMM</name>
<dbReference type="PANTHER" id="PTHR43415">
    <property type="entry name" value="SPERMIDINE N(1)-ACETYLTRANSFERASE"/>
    <property type="match status" value="1"/>
</dbReference>
<dbReference type="InterPro" id="IPR016181">
    <property type="entry name" value="Acyl_CoA_acyltransferase"/>
</dbReference>
<gene>
    <name evidence="2" type="primary">pseH</name>
    <name evidence="2" type="ORF">FGL86_11230</name>
</gene>
<dbReference type="PROSITE" id="PS51186">
    <property type="entry name" value="GNAT"/>
    <property type="match status" value="1"/>
</dbReference>